<gene>
    <name evidence="1" type="ORF">GCM10009830_20670</name>
</gene>
<evidence type="ECO:0000313" key="2">
    <source>
        <dbReference type="Proteomes" id="UP001499851"/>
    </source>
</evidence>
<dbReference type="RefSeq" id="WP_344485510.1">
    <property type="nucleotide sequence ID" value="NZ_BAAAQF010000006.1"/>
</dbReference>
<keyword evidence="2" id="KW-1185">Reference proteome</keyword>
<protein>
    <submittedName>
        <fullName evidence="1">Uncharacterized protein</fullName>
    </submittedName>
</protein>
<organism evidence="1 2">
    <name type="scientific">Glycomyces endophyticus</name>
    <dbReference type="NCBI Taxonomy" id="480996"/>
    <lineage>
        <taxon>Bacteria</taxon>
        <taxon>Bacillati</taxon>
        <taxon>Actinomycetota</taxon>
        <taxon>Actinomycetes</taxon>
        <taxon>Glycomycetales</taxon>
        <taxon>Glycomycetaceae</taxon>
        <taxon>Glycomyces</taxon>
    </lineage>
</organism>
<accession>A0ABP4SK17</accession>
<evidence type="ECO:0000313" key="1">
    <source>
        <dbReference type="EMBL" id="GAA1674165.1"/>
    </source>
</evidence>
<comment type="caution">
    <text evidence="1">The sequence shown here is derived from an EMBL/GenBank/DDBJ whole genome shotgun (WGS) entry which is preliminary data.</text>
</comment>
<dbReference type="EMBL" id="BAAAQF010000006">
    <property type="protein sequence ID" value="GAA1674165.1"/>
    <property type="molecule type" value="Genomic_DNA"/>
</dbReference>
<sequence>MDRLQLLSALCQNHSSLRAVADAEGNSAQFAAVTAAARRGDPLEEPLRRAGLLSVIRAGGSRGFQGDGPEGGPVELGFGEGRLAVGDYRCPEDVCDRIARPRAGEPRPECSVFRRALRFEQA</sequence>
<proteinExistence type="predicted"/>
<dbReference type="Proteomes" id="UP001499851">
    <property type="component" value="Unassembled WGS sequence"/>
</dbReference>
<name>A0ABP4SK17_9ACTN</name>
<reference evidence="2" key="1">
    <citation type="journal article" date="2019" name="Int. J. Syst. Evol. Microbiol.">
        <title>The Global Catalogue of Microorganisms (GCM) 10K type strain sequencing project: providing services to taxonomists for standard genome sequencing and annotation.</title>
        <authorList>
            <consortium name="The Broad Institute Genomics Platform"/>
            <consortium name="The Broad Institute Genome Sequencing Center for Infectious Disease"/>
            <person name="Wu L."/>
            <person name="Ma J."/>
        </authorList>
    </citation>
    <scope>NUCLEOTIDE SEQUENCE [LARGE SCALE GENOMIC DNA]</scope>
    <source>
        <strain evidence="2">JCM 16001</strain>
    </source>
</reference>